<accession>A0A9D3VWB6</accession>
<reference evidence="2 3" key="1">
    <citation type="journal article" date="2021" name="Plant Biotechnol. J.">
        <title>Multi-omics assisted identification of the key and species-specific regulatory components of drought-tolerant mechanisms in Gossypium stocksii.</title>
        <authorList>
            <person name="Yu D."/>
            <person name="Ke L."/>
            <person name="Zhang D."/>
            <person name="Wu Y."/>
            <person name="Sun Y."/>
            <person name="Mei J."/>
            <person name="Sun J."/>
            <person name="Sun Y."/>
        </authorList>
    </citation>
    <scope>NUCLEOTIDE SEQUENCE [LARGE SCALE GENOMIC DNA]</scope>
    <source>
        <strain evidence="3">cv. E1</strain>
        <tissue evidence="2">Leaf</tissue>
    </source>
</reference>
<sequence length="87" mass="9613">MADSTFPLGGPSLKNPLVSSGNYSIPTSPRHNMTTKVGSYTEAGKMLTVKNIFRYCLEGQRPNSGEGTRRWWWRLGSGSGMGRGERF</sequence>
<dbReference type="EMBL" id="JAIQCV010000005">
    <property type="protein sequence ID" value="KAH1097411.1"/>
    <property type="molecule type" value="Genomic_DNA"/>
</dbReference>
<comment type="caution">
    <text evidence="2">The sequence shown here is derived from an EMBL/GenBank/DDBJ whole genome shotgun (WGS) entry which is preliminary data.</text>
</comment>
<evidence type="ECO:0000313" key="2">
    <source>
        <dbReference type="EMBL" id="KAH1097411.1"/>
    </source>
</evidence>
<protein>
    <submittedName>
        <fullName evidence="2">Uncharacterized protein</fullName>
    </submittedName>
</protein>
<feature type="region of interest" description="Disordered" evidence="1">
    <location>
        <begin position="1"/>
        <end position="31"/>
    </location>
</feature>
<name>A0A9D3VWB6_9ROSI</name>
<evidence type="ECO:0000313" key="3">
    <source>
        <dbReference type="Proteomes" id="UP000828251"/>
    </source>
</evidence>
<evidence type="ECO:0000256" key="1">
    <source>
        <dbReference type="SAM" id="MobiDB-lite"/>
    </source>
</evidence>
<organism evidence="2 3">
    <name type="scientific">Gossypium stocksii</name>
    <dbReference type="NCBI Taxonomy" id="47602"/>
    <lineage>
        <taxon>Eukaryota</taxon>
        <taxon>Viridiplantae</taxon>
        <taxon>Streptophyta</taxon>
        <taxon>Embryophyta</taxon>
        <taxon>Tracheophyta</taxon>
        <taxon>Spermatophyta</taxon>
        <taxon>Magnoliopsida</taxon>
        <taxon>eudicotyledons</taxon>
        <taxon>Gunneridae</taxon>
        <taxon>Pentapetalae</taxon>
        <taxon>rosids</taxon>
        <taxon>malvids</taxon>
        <taxon>Malvales</taxon>
        <taxon>Malvaceae</taxon>
        <taxon>Malvoideae</taxon>
        <taxon>Gossypium</taxon>
    </lineage>
</organism>
<proteinExistence type="predicted"/>
<dbReference type="AlphaFoldDB" id="A0A9D3VWB6"/>
<feature type="compositionally biased region" description="Polar residues" evidence="1">
    <location>
        <begin position="17"/>
        <end position="31"/>
    </location>
</feature>
<keyword evidence="3" id="KW-1185">Reference proteome</keyword>
<gene>
    <name evidence="2" type="ORF">J1N35_014332</name>
</gene>
<dbReference type="Proteomes" id="UP000828251">
    <property type="component" value="Unassembled WGS sequence"/>
</dbReference>